<evidence type="ECO:0000256" key="7">
    <source>
        <dbReference type="ARBA" id="ARBA00022670"/>
    </source>
</evidence>
<dbReference type="GO" id="GO:0004812">
    <property type="term" value="F:aminoacyl-tRNA ligase activity"/>
    <property type="evidence" value="ECO:0007669"/>
    <property type="project" value="InterPro"/>
</dbReference>
<evidence type="ECO:0000256" key="19">
    <source>
        <dbReference type="PROSITE-ProRule" id="PRU00464"/>
    </source>
</evidence>
<dbReference type="GO" id="GO:0008798">
    <property type="term" value="F:beta-aspartyl-peptidase activity"/>
    <property type="evidence" value="ECO:0007669"/>
    <property type="project" value="UniProtKB-EC"/>
</dbReference>
<comment type="caution">
    <text evidence="19">Lacks conserved residue(s) required for the propagation of feature annotation.</text>
</comment>
<dbReference type="Gene3D" id="1.10.275.20">
    <property type="entry name" value="Choline/Carnitine o-acyltransferase"/>
    <property type="match status" value="1"/>
</dbReference>
<dbReference type="SUPFAM" id="SSF52777">
    <property type="entry name" value="CoA-dependent acyltransferases"/>
    <property type="match status" value="1"/>
</dbReference>
<dbReference type="Gene3D" id="3.30.559.70">
    <property type="entry name" value="Choline/Carnitine o-acyltransferase, domain 2"/>
    <property type="match status" value="1"/>
</dbReference>
<dbReference type="AlphaFoldDB" id="A0AAD9DLX6"/>
<dbReference type="Pfam" id="PF00755">
    <property type="entry name" value="Carn_acyltransf"/>
    <property type="match status" value="1"/>
</dbReference>
<dbReference type="SUPFAM" id="SSF56235">
    <property type="entry name" value="N-terminal nucleophile aminohydrolases (Ntn hydrolases)"/>
    <property type="match status" value="1"/>
</dbReference>
<dbReference type="Gene3D" id="3.30.428.10">
    <property type="entry name" value="HIT-like"/>
    <property type="match status" value="1"/>
</dbReference>
<keyword evidence="11" id="KW-0067">ATP-binding</keyword>
<dbReference type="GO" id="GO:0005737">
    <property type="term" value="C:cytoplasm"/>
    <property type="evidence" value="ECO:0007669"/>
    <property type="project" value="TreeGrafter"/>
</dbReference>
<keyword evidence="7" id="KW-0645">Protease</keyword>
<dbReference type="InterPro" id="IPR000246">
    <property type="entry name" value="Peptidase_T2"/>
</dbReference>
<dbReference type="GO" id="GO:0005524">
    <property type="term" value="F:ATP binding"/>
    <property type="evidence" value="ECO:0007669"/>
    <property type="project" value="InterPro"/>
</dbReference>
<dbReference type="InterPro" id="IPR029055">
    <property type="entry name" value="Ntn_hydrolases_N"/>
</dbReference>
<comment type="catalytic activity">
    <reaction evidence="17">
        <text>L-asparagine + H2O = L-aspartate + NH4(+)</text>
        <dbReference type="Rhea" id="RHEA:21016"/>
        <dbReference type="ChEBI" id="CHEBI:15377"/>
        <dbReference type="ChEBI" id="CHEBI:28938"/>
        <dbReference type="ChEBI" id="CHEBI:29991"/>
        <dbReference type="ChEBI" id="CHEBI:58048"/>
        <dbReference type="EC" id="3.5.1.1"/>
    </reaction>
</comment>
<evidence type="ECO:0000256" key="4">
    <source>
        <dbReference type="ARBA" id="ARBA00012920"/>
    </source>
</evidence>
<dbReference type="SUPFAM" id="SSF55681">
    <property type="entry name" value="Class II aaRS and biotin synthetases"/>
    <property type="match status" value="1"/>
</dbReference>
<dbReference type="EC" id="3.4.19.5" evidence="3"/>
<dbReference type="GO" id="GO:0006508">
    <property type="term" value="P:proteolysis"/>
    <property type="evidence" value="ECO:0007669"/>
    <property type="project" value="UniProtKB-KW"/>
</dbReference>
<keyword evidence="10" id="KW-0068">Autocatalytic cleavage</keyword>
<protein>
    <recommendedName>
        <fullName evidence="5">Isoaspartyl peptidase/L-asparaginase</fullName>
        <ecNumber evidence="3">3.4.19.5</ecNumber>
        <ecNumber evidence="4">3.5.1.1</ecNumber>
    </recommendedName>
    <alternativeName>
        <fullName evidence="13">Asparaginase-like protein 1</fullName>
    </alternativeName>
    <alternativeName>
        <fullName evidence="16">Beta-aspartyl-peptidase</fullName>
    </alternativeName>
    <alternativeName>
        <fullName evidence="14">Isoaspartyl dipeptidase</fullName>
    </alternativeName>
    <alternativeName>
        <fullName evidence="15">L-asparagine amidohydrolase</fullName>
    </alternativeName>
</protein>
<evidence type="ECO:0000313" key="21">
    <source>
        <dbReference type="EMBL" id="KAK1785688.1"/>
    </source>
</evidence>
<dbReference type="InterPro" id="IPR011146">
    <property type="entry name" value="HIT-like"/>
</dbReference>
<comment type="catalytic activity">
    <reaction evidence="1">
        <text>Cleavage of a beta-linked Asp residue from the N-terminus of a polypeptide.</text>
        <dbReference type="EC" id="3.4.19.5"/>
    </reaction>
</comment>
<evidence type="ECO:0000259" key="20">
    <source>
        <dbReference type="PROSITE" id="PS51084"/>
    </source>
</evidence>
<dbReference type="GO" id="GO:0004067">
    <property type="term" value="F:asparaginase activity"/>
    <property type="evidence" value="ECO:0007669"/>
    <property type="project" value="UniProtKB-EC"/>
</dbReference>
<dbReference type="Pfam" id="PF00152">
    <property type="entry name" value="tRNA-synt_2"/>
    <property type="match status" value="1"/>
</dbReference>
<evidence type="ECO:0000256" key="12">
    <source>
        <dbReference type="ARBA" id="ARBA00023315"/>
    </source>
</evidence>
<keyword evidence="12" id="KW-0012">Acyltransferase</keyword>
<dbReference type="InterPro" id="IPR042572">
    <property type="entry name" value="Carn_acyl_trans_N"/>
</dbReference>
<comment type="similarity">
    <text evidence="2">Belongs to the Ntn-hydrolase family.</text>
</comment>
<reference evidence="21" key="1">
    <citation type="submission" date="2023-03" db="EMBL/GenBank/DDBJ databases">
        <title>Electrophorus voltai genome.</title>
        <authorList>
            <person name="Bian C."/>
        </authorList>
    </citation>
    <scope>NUCLEOTIDE SEQUENCE</scope>
    <source>
        <strain evidence="21">CB-2022</strain>
        <tissue evidence="21">Muscle</tissue>
    </source>
</reference>
<dbReference type="InterPro" id="IPR036265">
    <property type="entry name" value="HIT-like_sf"/>
</dbReference>
<dbReference type="FunFam" id="3.60.20.30:FF:000001">
    <property type="entry name" value="Isoaspartyl peptidase/L-asparaginase"/>
    <property type="match status" value="1"/>
</dbReference>
<dbReference type="InterPro" id="IPR039551">
    <property type="entry name" value="Cho/carn_acyl_trans"/>
</dbReference>
<evidence type="ECO:0000256" key="6">
    <source>
        <dbReference type="ARBA" id="ARBA00022598"/>
    </source>
</evidence>
<evidence type="ECO:0000256" key="1">
    <source>
        <dbReference type="ARBA" id="ARBA00000306"/>
    </source>
</evidence>
<organism evidence="21 22">
    <name type="scientific">Electrophorus voltai</name>
    <dbReference type="NCBI Taxonomy" id="2609070"/>
    <lineage>
        <taxon>Eukaryota</taxon>
        <taxon>Metazoa</taxon>
        <taxon>Chordata</taxon>
        <taxon>Craniata</taxon>
        <taxon>Vertebrata</taxon>
        <taxon>Euteleostomi</taxon>
        <taxon>Actinopterygii</taxon>
        <taxon>Neopterygii</taxon>
        <taxon>Teleostei</taxon>
        <taxon>Ostariophysi</taxon>
        <taxon>Gymnotiformes</taxon>
        <taxon>Gymnotoidei</taxon>
        <taxon>Gymnotidae</taxon>
        <taxon>Electrophorus</taxon>
    </lineage>
</organism>
<evidence type="ECO:0000256" key="9">
    <source>
        <dbReference type="ARBA" id="ARBA00022801"/>
    </source>
</evidence>
<feature type="active site" description="Nucleophile" evidence="18">
    <location>
        <position position="502"/>
    </location>
</feature>
<dbReference type="EC" id="3.5.1.1" evidence="4"/>
<feature type="non-terminal residue" evidence="21">
    <location>
        <position position="1"/>
    </location>
</feature>
<evidence type="ECO:0000256" key="10">
    <source>
        <dbReference type="ARBA" id="ARBA00022813"/>
    </source>
</evidence>
<evidence type="ECO:0000256" key="2">
    <source>
        <dbReference type="ARBA" id="ARBA00010872"/>
    </source>
</evidence>
<dbReference type="CDD" id="cd04701">
    <property type="entry name" value="Asparaginase_2"/>
    <property type="match status" value="1"/>
</dbReference>
<dbReference type="InterPro" id="IPR045864">
    <property type="entry name" value="aa-tRNA-synth_II/BPL/LPL"/>
</dbReference>
<keyword evidence="9" id="KW-0378">Hydrolase</keyword>
<dbReference type="GO" id="GO:0033345">
    <property type="term" value="P:L-asparagine catabolic process via L-aspartate"/>
    <property type="evidence" value="ECO:0007669"/>
    <property type="project" value="TreeGrafter"/>
</dbReference>
<evidence type="ECO:0000256" key="14">
    <source>
        <dbReference type="ARBA" id="ARBA00029780"/>
    </source>
</evidence>
<dbReference type="InterPro" id="IPR004364">
    <property type="entry name" value="Aa-tRNA-synt_II"/>
</dbReference>
<dbReference type="GO" id="GO:0016746">
    <property type="term" value="F:acyltransferase activity"/>
    <property type="evidence" value="ECO:0007669"/>
    <property type="project" value="UniProtKB-KW"/>
</dbReference>
<evidence type="ECO:0000256" key="18">
    <source>
        <dbReference type="PIRSR" id="PIRSR600246-1"/>
    </source>
</evidence>
<evidence type="ECO:0000256" key="8">
    <source>
        <dbReference type="ARBA" id="ARBA00022741"/>
    </source>
</evidence>
<comment type="caution">
    <text evidence="21">The sequence shown here is derived from an EMBL/GenBank/DDBJ whole genome shotgun (WGS) entry which is preliminary data.</text>
</comment>
<evidence type="ECO:0000313" key="22">
    <source>
        <dbReference type="Proteomes" id="UP001239994"/>
    </source>
</evidence>
<keyword evidence="8" id="KW-0547">Nucleotide-binding</keyword>
<keyword evidence="12" id="KW-0808">Transferase</keyword>
<name>A0AAD9DLX6_9TELE</name>
<dbReference type="PROSITE" id="PS51084">
    <property type="entry name" value="HIT_2"/>
    <property type="match status" value="1"/>
</dbReference>
<keyword evidence="6" id="KW-0436">Ligase</keyword>
<evidence type="ECO:0000256" key="17">
    <source>
        <dbReference type="ARBA" id="ARBA00049366"/>
    </source>
</evidence>
<dbReference type="GO" id="GO:0006418">
    <property type="term" value="P:tRNA aminoacylation for protein translation"/>
    <property type="evidence" value="ECO:0007669"/>
    <property type="project" value="InterPro"/>
</dbReference>
<evidence type="ECO:0000256" key="5">
    <source>
        <dbReference type="ARBA" id="ARBA00022280"/>
    </source>
</evidence>
<dbReference type="Gene3D" id="3.30.930.10">
    <property type="entry name" value="Bira Bifunctional Protein, Domain 2"/>
    <property type="match status" value="1"/>
</dbReference>
<dbReference type="Proteomes" id="UP001239994">
    <property type="component" value="Unassembled WGS sequence"/>
</dbReference>
<evidence type="ECO:0000256" key="15">
    <source>
        <dbReference type="ARBA" id="ARBA00030414"/>
    </source>
</evidence>
<accession>A0AAD9DLX6</accession>
<dbReference type="FunFam" id="3.30.428.10:FF:000056">
    <property type="entry name" value="Si:ch211-256m1.8"/>
    <property type="match status" value="1"/>
</dbReference>
<evidence type="ECO:0000256" key="11">
    <source>
        <dbReference type="ARBA" id="ARBA00022840"/>
    </source>
</evidence>
<dbReference type="SUPFAM" id="SSF54197">
    <property type="entry name" value="HIT-like"/>
    <property type="match status" value="2"/>
</dbReference>
<feature type="domain" description="HIT" evidence="20">
    <location>
        <begin position="792"/>
        <end position="897"/>
    </location>
</feature>
<gene>
    <name evidence="21" type="ORF">P4O66_019025</name>
</gene>
<dbReference type="EMBL" id="JAROKS010000026">
    <property type="protein sequence ID" value="KAK1785688.1"/>
    <property type="molecule type" value="Genomic_DNA"/>
</dbReference>
<sequence>MKMQMALLYPIPVLDVTMKEASRVLQLILSPEEYDHYKSALSQQTEALKETQEQLASSASHHENWVTEQFKQRLLSCRDPLPTSTAIPSVLPPSKAKGEWTQLERAAALLWAAACLYSEPWLVEGDVPTERTQQSEVFSASRLPGKEQDQIKVYPESLHAIVICRGGIVPIQILQSLRGIVSCLPLLDIYTQLAQAMCLQVAPAEQDPHPICALSALHRHIWHMVREEILKTGGEAAKSLDLMESAILVLTLEDCPAPADLADTLNTIHLGGLNGQCWRYYDKVVNMVVFKDCLAGMVFEHSAVDGMVAGLIVESVWNLSESQNIEHMRTQALARKSNFTLVIHGGAGEEMMLSHKVVDIIEFALHTALTLGAQVLCCGGSSLDAVQRSVAALEDCFLFNAGKGSVYNRSGQHEMEATIVDGHERNSGSVACLRSVKNPVKAARCIMEKSSHSLLTGDGAEEFLEGLPEKEKPMKPEYFHTDIRRKELAMKLSGSKNSHPQTVGAVALDPWGRLAAATSTGGLTGKWKGRVGDTAIVGAGIYADDKLAVTCSGDGDAFLRQTVAHKVASLYNLKGYSLRQACQEVIYDDLEAKFAGIIAIDHKGEAVVETSAGVMFVASMVNGHVRTEVFRPMMSFAHVIWETDELVAHLHTEPWTPGTTIITRKALNGPNSIFQLTVPDYVTMLLGAQTVANLLCEKLGVYRCALVFMPQLDKPAHVKILPLHGLEPKWEPHLAKEEEFHIFDPGYCSSKSGPRCEDTYLEHVQEKIRAQLSTPNAPPCYDFHGDPCHDDLFSRIVRGEEKQWRVWEDNEHVAFLTPFPNSPGLTVVVPRKPLSSDIFRLDRNDYTALILATWKVAKLLQKGMGARGVALIFEGFEINYAHAKLIPLVSKPDELPLAVPFQFCPTYPGYVTSANGPPASEETLKEIHTKIILITPPRSWEHPQSHSTLAIKSQWYCNLFQIQNTLFHSTVDYFNNKCKYAYALTPITTDSISSPIGLGSDSEPVFINMFGQDIYLADSMQFVLEYFLRFQEGLPGTYYMSPSFRGEDPDTTHLNQFYHVECELLGDIDAAINIAEHYLSHLTCAMLKRHTKIIMSAAGTLSHAQDLLKQLEKGLPRVTLDKAILMMPSIDCLEWVQVGQPQFGRKLTRKGERILTEKYGGAVWLTEMDHLGVPFYQAYVEGSDRSKAKAADLLLGLGETVGLGERHPTPEMVQEALQHHAIPEESYR</sequence>
<keyword evidence="22" id="KW-1185">Reference proteome</keyword>
<dbReference type="PANTHER" id="PTHR10188">
    <property type="entry name" value="L-ASPARAGINASE"/>
    <property type="match status" value="1"/>
</dbReference>
<proteinExistence type="inferred from homology"/>
<dbReference type="PANTHER" id="PTHR10188:SF42">
    <property type="entry name" value="SI:CH211-256M1.8"/>
    <property type="match status" value="1"/>
</dbReference>
<dbReference type="Gene3D" id="3.60.20.30">
    <property type="entry name" value="(Glycosyl)asparaginase"/>
    <property type="match status" value="1"/>
</dbReference>
<evidence type="ECO:0000256" key="13">
    <source>
        <dbReference type="ARBA" id="ARBA00029701"/>
    </source>
</evidence>
<dbReference type="Pfam" id="PF01112">
    <property type="entry name" value="Asparaginase_2"/>
    <property type="match status" value="1"/>
</dbReference>
<evidence type="ECO:0000256" key="16">
    <source>
        <dbReference type="ARBA" id="ARBA00030667"/>
    </source>
</evidence>
<evidence type="ECO:0000256" key="3">
    <source>
        <dbReference type="ARBA" id="ARBA00012879"/>
    </source>
</evidence>
<dbReference type="InterPro" id="IPR042231">
    <property type="entry name" value="Cho/carn_acyl_trans_2"/>
</dbReference>